<dbReference type="OrthoDB" id="1700726at2759"/>
<evidence type="ECO:0000256" key="3">
    <source>
        <dbReference type="ARBA" id="ARBA00022741"/>
    </source>
</evidence>
<keyword evidence="2 5" id="KW-0436">Ligase</keyword>
<accession>A0A4Y2EVB9</accession>
<dbReference type="AlphaFoldDB" id="A0A4Y2EVB9"/>
<feature type="non-terminal residue" evidence="5">
    <location>
        <position position="1"/>
    </location>
</feature>
<dbReference type="GO" id="GO:0005783">
    <property type="term" value="C:endoplasmic reticulum"/>
    <property type="evidence" value="ECO:0007669"/>
    <property type="project" value="TreeGrafter"/>
</dbReference>
<reference evidence="5 6" key="1">
    <citation type="journal article" date="2019" name="Sci. Rep.">
        <title>Orb-weaving spider Araneus ventricosus genome elucidates the spidroin gene catalogue.</title>
        <authorList>
            <person name="Kono N."/>
            <person name="Nakamura H."/>
            <person name="Ohtoshi R."/>
            <person name="Moran D.A.P."/>
            <person name="Shinohara A."/>
            <person name="Yoshida Y."/>
            <person name="Fujiwara M."/>
            <person name="Mori M."/>
            <person name="Tomita M."/>
            <person name="Arakawa K."/>
        </authorList>
    </citation>
    <scope>NUCLEOTIDE SEQUENCE [LARGE SCALE GENOMIC DNA]</scope>
</reference>
<protein>
    <submittedName>
        <fullName evidence="5">Long-chain-fatty-acid--CoA ligase 3</fullName>
    </submittedName>
</protein>
<sequence length="87" mass="9709">DDYSIGRVGAPVSTCKLRLVNWEEGNYFVTDKPNPRGEIVIGGDCITLGYFKNHKQTQEAFKIEGGNRWVYTGDIGEVFPDGTLKII</sequence>
<keyword evidence="6" id="KW-1185">Reference proteome</keyword>
<dbReference type="GO" id="GO:0005811">
    <property type="term" value="C:lipid droplet"/>
    <property type="evidence" value="ECO:0007669"/>
    <property type="project" value="TreeGrafter"/>
</dbReference>
<dbReference type="EMBL" id="BGPR01094022">
    <property type="protein sequence ID" value="GBM33180.1"/>
    <property type="molecule type" value="Genomic_DNA"/>
</dbReference>
<dbReference type="Gene3D" id="3.40.50.12780">
    <property type="entry name" value="N-terminal domain of ligase-like"/>
    <property type="match status" value="1"/>
</dbReference>
<dbReference type="GO" id="GO:0005524">
    <property type="term" value="F:ATP binding"/>
    <property type="evidence" value="ECO:0007669"/>
    <property type="project" value="UniProtKB-KW"/>
</dbReference>
<proteinExistence type="inferred from homology"/>
<dbReference type="GO" id="GO:0090433">
    <property type="term" value="F:palmitoyl-CoA ligase activity"/>
    <property type="evidence" value="ECO:0007669"/>
    <property type="project" value="TreeGrafter"/>
</dbReference>
<keyword evidence="3" id="KW-0547">Nucleotide-binding</keyword>
<dbReference type="GO" id="GO:0035336">
    <property type="term" value="P:long-chain fatty-acyl-CoA metabolic process"/>
    <property type="evidence" value="ECO:0007669"/>
    <property type="project" value="TreeGrafter"/>
</dbReference>
<dbReference type="PANTHER" id="PTHR43272:SF83">
    <property type="entry name" value="ACYL-COA SYNTHETASE LONG-CHAIN, ISOFORM J"/>
    <property type="match status" value="1"/>
</dbReference>
<evidence type="ECO:0000313" key="6">
    <source>
        <dbReference type="Proteomes" id="UP000499080"/>
    </source>
</evidence>
<dbReference type="GO" id="GO:0030182">
    <property type="term" value="P:neuron differentiation"/>
    <property type="evidence" value="ECO:0007669"/>
    <property type="project" value="TreeGrafter"/>
</dbReference>
<organism evidence="5 6">
    <name type="scientific">Araneus ventricosus</name>
    <name type="common">Orbweaver spider</name>
    <name type="synonym">Epeira ventricosa</name>
    <dbReference type="NCBI Taxonomy" id="182803"/>
    <lineage>
        <taxon>Eukaryota</taxon>
        <taxon>Metazoa</taxon>
        <taxon>Ecdysozoa</taxon>
        <taxon>Arthropoda</taxon>
        <taxon>Chelicerata</taxon>
        <taxon>Arachnida</taxon>
        <taxon>Araneae</taxon>
        <taxon>Araneomorphae</taxon>
        <taxon>Entelegynae</taxon>
        <taxon>Araneoidea</taxon>
        <taxon>Araneidae</taxon>
        <taxon>Araneus</taxon>
    </lineage>
</organism>
<evidence type="ECO:0000256" key="4">
    <source>
        <dbReference type="ARBA" id="ARBA00022840"/>
    </source>
</evidence>
<keyword evidence="4" id="KW-0067">ATP-binding</keyword>
<dbReference type="GO" id="GO:0005886">
    <property type="term" value="C:plasma membrane"/>
    <property type="evidence" value="ECO:0007669"/>
    <property type="project" value="TreeGrafter"/>
</dbReference>
<gene>
    <name evidence="5" type="primary">ACSL3</name>
    <name evidence="5" type="ORF">AVEN_229029_1</name>
</gene>
<dbReference type="SUPFAM" id="SSF56801">
    <property type="entry name" value="Acetyl-CoA synthetase-like"/>
    <property type="match status" value="1"/>
</dbReference>
<evidence type="ECO:0000313" key="5">
    <source>
        <dbReference type="EMBL" id="GBM33180.1"/>
    </source>
</evidence>
<dbReference type="PANTHER" id="PTHR43272">
    <property type="entry name" value="LONG-CHAIN-FATTY-ACID--COA LIGASE"/>
    <property type="match status" value="1"/>
</dbReference>
<dbReference type="InterPro" id="IPR042099">
    <property type="entry name" value="ANL_N_sf"/>
</dbReference>
<comment type="caution">
    <text evidence="5">The sequence shown here is derived from an EMBL/GenBank/DDBJ whole genome shotgun (WGS) entry which is preliminary data.</text>
</comment>
<feature type="non-terminal residue" evidence="5">
    <location>
        <position position="87"/>
    </location>
</feature>
<comment type="similarity">
    <text evidence="1">Belongs to the ATP-dependent AMP-binding enzyme family.</text>
</comment>
<dbReference type="Proteomes" id="UP000499080">
    <property type="component" value="Unassembled WGS sequence"/>
</dbReference>
<name>A0A4Y2EVB9_ARAVE</name>
<evidence type="ECO:0000256" key="2">
    <source>
        <dbReference type="ARBA" id="ARBA00022598"/>
    </source>
</evidence>
<evidence type="ECO:0000256" key="1">
    <source>
        <dbReference type="ARBA" id="ARBA00006432"/>
    </source>
</evidence>